<organism evidence="1">
    <name type="scientific">hydrothermal vent metagenome</name>
    <dbReference type="NCBI Taxonomy" id="652676"/>
    <lineage>
        <taxon>unclassified sequences</taxon>
        <taxon>metagenomes</taxon>
        <taxon>ecological metagenomes</taxon>
    </lineage>
</organism>
<dbReference type="EMBL" id="CZQE01000206">
    <property type="protein sequence ID" value="CUS45089.1"/>
    <property type="molecule type" value="Genomic_DNA"/>
</dbReference>
<dbReference type="AlphaFoldDB" id="A0A160TNG3"/>
<evidence type="ECO:0000313" key="1">
    <source>
        <dbReference type="EMBL" id="CUS45089.1"/>
    </source>
</evidence>
<gene>
    <name evidence="1" type="ORF">MGWOODY_Smn849</name>
</gene>
<sequence length="105" mass="11040">MHKLFIAASAAFATYAPGPANAGGGSWKVGNYQYHLYYGDLDMNSAAGRAAMLGRVARAAGKLCAERLDRDECVAATIEQATRAKGGGSVRLALSERSAVRYAAR</sequence>
<protein>
    <recommendedName>
        <fullName evidence="2">UrcA family protein</fullName>
    </recommendedName>
</protein>
<evidence type="ECO:0008006" key="2">
    <source>
        <dbReference type="Google" id="ProtNLM"/>
    </source>
</evidence>
<reference evidence="1" key="1">
    <citation type="submission" date="2015-10" db="EMBL/GenBank/DDBJ databases">
        <authorList>
            <person name="Gilbert D.G."/>
        </authorList>
    </citation>
    <scope>NUCLEOTIDE SEQUENCE</scope>
</reference>
<dbReference type="NCBIfam" id="TIGR04433">
    <property type="entry name" value="UrcA_uranyl"/>
    <property type="match status" value="1"/>
</dbReference>
<proteinExistence type="predicted"/>
<accession>A0A160TNG3</accession>
<dbReference type="InterPro" id="IPR030972">
    <property type="entry name" value="UrcA_uranyl"/>
</dbReference>
<name>A0A160TNG3_9ZZZZ</name>